<feature type="coiled-coil region" evidence="1">
    <location>
        <begin position="40"/>
        <end position="85"/>
    </location>
</feature>
<dbReference type="RefSeq" id="WP_144046598.1">
    <property type="nucleotide sequence ID" value="NZ_CP041614.1"/>
</dbReference>
<dbReference type="Proteomes" id="UP000315947">
    <property type="component" value="Chromosome"/>
</dbReference>
<organism evidence="2 3">
    <name type="scientific">Shewanella psychropiezotolerans</name>
    <dbReference type="NCBI Taxonomy" id="2593655"/>
    <lineage>
        <taxon>Bacteria</taxon>
        <taxon>Pseudomonadati</taxon>
        <taxon>Pseudomonadota</taxon>
        <taxon>Gammaproteobacteria</taxon>
        <taxon>Alteromonadales</taxon>
        <taxon>Shewanellaceae</taxon>
        <taxon>Shewanella</taxon>
    </lineage>
</organism>
<name>A0ABX5WYQ5_9GAMM</name>
<gene>
    <name evidence="2" type="ORF">FM037_14590</name>
</gene>
<sequence length="219" mass="24379">MNPFLIKVQTCGLSRKGSNWVSDAELVRAASVTTLEQDARRRIAQIIKKARKQRDDAQERAKEILEQASEQAEMLRAQWQKEAKEQAIAEAIDWHFDEAQLTQAVMDKLKASIAGQIKSVLKAWTLEQEPSPFLIKRLSDQVSERVGLEAVSLLVAADDYEAMAQAFEGRMNVEVSPDLLSGQAELSSTSLTARVDLAEHLDLLLETFVAESRIKSVGT</sequence>
<reference evidence="2 3" key="1">
    <citation type="submission" date="2019-07" db="EMBL/GenBank/DDBJ databases">
        <title>Shewanella sp. YLB-06 whole genomic sequence.</title>
        <authorList>
            <person name="Yu L."/>
        </authorList>
    </citation>
    <scope>NUCLEOTIDE SEQUENCE [LARGE SCALE GENOMIC DNA]</scope>
    <source>
        <strain evidence="2 3">YLB-06</strain>
    </source>
</reference>
<evidence type="ECO:0000256" key="1">
    <source>
        <dbReference type="SAM" id="Coils"/>
    </source>
</evidence>
<protein>
    <submittedName>
        <fullName evidence="2">Type III secretion protein</fullName>
    </submittedName>
</protein>
<keyword evidence="3" id="KW-1185">Reference proteome</keyword>
<proteinExistence type="predicted"/>
<keyword evidence="1" id="KW-0175">Coiled coil</keyword>
<accession>A0ABX5WYQ5</accession>
<evidence type="ECO:0000313" key="2">
    <source>
        <dbReference type="EMBL" id="QDO84235.1"/>
    </source>
</evidence>
<dbReference type="EMBL" id="CP041614">
    <property type="protein sequence ID" value="QDO84235.1"/>
    <property type="molecule type" value="Genomic_DNA"/>
</dbReference>
<evidence type="ECO:0000313" key="3">
    <source>
        <dbReference type="Proteomes" id="UP000315947"/>
    </source>
</evidence>